<comment type="caution">
    <text evidence="3">The sequence shown here is derived from an EMBL/GenBank/DDBJ whole genome shotgun (WGS) entry which is preliminary data.</text>
</comment>
<name>A0A6I4M6R0_9ACTN</name>
<dbReference type="InterPro" id="IPR020904">
    <property type="entry name" value="Sc_DH/Rdtase_CS"/>
</dbReference>
<evidence type="ECO:0000256" key="2">
    <source>
        <dbReference type="ARBA" id="ARBA00023002"/>
    </source>
</evidence>
<dbReference type="PANTHER" id="PTHR42760:SF133">
    <property type="entry name" value="3-OXOACYL-[ACYL-CARRIER-PROTEIN] REDUCTASE"/>
    <property type="match status" value="1"/>
</dbReference>
<dbReference type="SUPFAM" id="SSF51735">
    <property type="entry name" value="NAD(P)-binding Rossmann-fold domains"/>
    <property type="match status" value="1"/>
</dbReference>
<accession>A0A6I4M6R0</accession>
<evidence type="ECO:0000256" key="1">
    <source>
        <dbReference type="ARBA" id="ARBA00006484"/>
    </source>
</evidence>
<evidence type="ECO:0000313" key="4">
    <source>
        <dbReference type="Proteomes" id="UP000462055"/>
    </source>
</evidence>
<dbReference type="AlphaFoldDB" id="A0A6I4M6R0"/>
<dbReference type="PANTHER" id="PTHR42760">
    <property type="entry name" value="SHORT-CHAIN DEHYDROGENASES/REDUCTASES FAMILY MEMBER"/>
    <property type="match status" value="1"/>
</dbReference>
<dbReference type="Gene3D" id="3.40.50.720">
    <property type="entry name" value="NAD(P)-binding Rossmann-like Domain"/>
    <property type="match status" value="1"/>
</dbReference>
<dbReference type="CDD" id="cd05233">
    <property type="entry name" value="SDR_c"/>
    <property type="match status" value="1"/>
</dbReference>
<dbReference type="InterPro" id="IPR002347">
    <property type="entry name" value="SDR_fam"/>
</dbReference>
<keyword evidence="4" id="KW-1185">Reference proteome</keyword>
<dbReference type="Pfam" id="PF13561">
    <property type="entry name" value="adh_short_C2"/>
    <property type="match status" value="1"/>
</dbReference>
<evidence type="ECO:0000313" key="3">
    <source>
        <dbReference type="EMBL" id="MVZ99846.1"/>
    </source>
</evidence>
<gene>
    <name evidence="3" type="ORF">F8568_005520</name>
</gene>
<dbReference type="RefSeq" id="WP_151592018.1">
    <property type="nucleotide sequence ID" value="NZ_WBMS02000003.1"/>
</dbReference>
<dbReference type="InterPro" id="IPR036291">
    <property type="entry name" value="NAD(P)-bd_dom_sf"/>
</dbReference>
<proteinExistence type="inferred from homology"/>
<dbReference type="EMBL" id="WBMS02000003">
    <property type="protein sequence ID" value="MVZ99846.1"/>
    <property type="molecule type" value="Genomic_DNA"/>
</dbReference>
<dbReference type="GO" id="GO:0016616">
    <property type="term" value="F:oxidoreductase activity, acting on the CH-OH group of donors, NAD or NADP as acceptor"/>
    <property type="evidence" value="ECO:0007669"/>
    <property type="project" value="TreeGrafter"/>
</dbReference>
<dbReference type="PRINTS" id="PR00080">
    <property type="entry name" value="SDRFAMILY"/>
</dbReference>
<reference evidence="3" key="1">
    <citation type="submission" date="2019-12" db="EMBL/GenBank/DDBJ databases">
        <title>Actinomadura physcomitrii sp. nov., a novel actinomycete isolated from moss [Physcomitrium sphaericum (Ludw) Fuernr].</title>
        <authorList>
            <person name="Zhuang X."/>
        </authorList>
    </citation>
    <scope>NUCLEOTIDE SEQUENCE [LARGE SCALE GENOMIC DNA]</scope>
    <source>
        <strain evidence="3">LD22</strain>
    </source>
</reference>
<organism evidence="3 4">
    <name type="scientific">Actinomadura physcomitrii</name>
    <dbReference type="NCBI Taxonomy" id="2650748"/>
    <lineage>
        <taxon>Bacteria</taxon>
        <taxon>Bacillati</taxon>
        <taxon>Actinomycetota</taxon>
        <taxon>Actinomycetes</taxon>
        <taxon>Streptosporangiales</taxon>
        <taxon>Thermomonosporaceae</taxon>
        <taxon>Actinomadura</taxon>
    </lineage>
</organism>
<dbReference type="Proteomes" id="UP000462055">
    <property type="component" value="Unassembled WGS sequence"/>
</dbReference>
<dbReference type="PRINTS" id="PR00081">
    <property type="entry name" value="GDHRDH"/>
</dbReference>
<comment type="similarity">
    <text evidence="1">Belongs to the short-chain dehydrogenases/reductases (SDR) family.</text>
</comment>
<dbReference type="PROSITE" id="PS00061">
    <property type="entry name" value="ADH_SHORT"/>
    <property type="match status" value="1"/>
</dbReference>
<sequence length="259" mass="26539">MARPNPFDLSGQVAVVTGGASGMGRAIAVRMREAGSQVVVVDKNPNTKRILKEKGPGDAAVVIADVSEPHAHQDILRRAAEPFGTPTILVNDAGIYPNVAVLDATPEFFDLVYETNLRGLALTSIAFSKLLIAEGGAGSIINIASVDGLKASLPSGLAPYAATKAGVMALTRHMAVELGPQGIAVNGIAPGTVMTEGVLTGLGGREAALEKMAHLVARNPTGRVAEPDDIAKVAVFLASDAASYVRGQTLVVDGGVTLN</sequence>
<dbReference type="FunFam" id="3.40.50.720:FF:000084">
    <property type="entry name" value="Short-chain dehydrogenase reductase"/>
    <property type="match status" value="1"/>
</dbReference>
<keyword evidence="2" id="KW-0560">Oxidoreductase</keyword>
<protein>
    <submittedName>
        <fullName evidence="3">SDR family oxidoreductase</fullName>
    </submittedName>
</protein>